<gene>
    <name evidence="3" type="ORF">Rsub_04374</name>
</gene>
<dbReference type="OrthoDB" id="538768at2759"/>
<dbReference type="EMBL" id="BDRX01000025">
    <property type="protein sequence ID" value="GBF91634.1"/>
    <property type="molecule type" value="Genomic_DNA"/>
</dbReference>
<evidence type="ECO:0000313" key="3">
    <source>
        <dbReference type="EMBL" id="GBF91634.1"/>
    </source>
</evidence>
<dbReference type="Gene3D" id="2.130.10.30">
    <property type="entry name" value="Regulator of chromosome condensation 1/beta-lactamase-inhibitor protein II"/>
    <property type="match status" value="1"/>
</dbReference>
<protein>
    <recommendedName>
        <fullName evidence="2">HYR domain-containing protein</fullName>
    </recommendedName>
</protein>
<sequence length="424" mass="42226">MTCGPSGLLLTAPSVQFAPIAASISVTGKSGNTAAMTTTALYPQTCSSRFGAATWGSAGGATTLAVAAGSDTTCTTGTEGTCQGLVNELGPVTNSAVAGRHSCTIRAGDGAVLCSGNNQFGQLGTGTATASTSLVAALAPGSGSTILSGATKIAVGGRPENSAASGQTCACLSSGEAVCWGMNTFGQVAAAIPTTTISVPRPAYVVTNAAGSTRLAGCKSVAANLNHTMFLTSTGDIYGAGRNGCEPFPFEATVNTPYLGTSVAGLYTPSASDPVDGDLSASIETFLVSNDQQISLSGVDAYIFPLGSTQIKNTVTNSFGVSSEELVTIVVVDTTKPVVTVAAPLQINVVQPEAAPTKEVTFPGKCTATDLSTPVTITYNPPSGSNFVVGQITTVTCTATDSSGNTATGTFTVNVRRPGPPGRK</sequence>
<proteinExistence type="predicted"/>
<dbReference type="SUPFAM" id="SSF50985">
    <property type="entry name" value="RCC1/BLIP-II"/>
    <property type="match status" value="1"/>
</dbReference>
<accession>A0A2V0NVG8</accession>
<dbReference type="AlphaFoldDB" id="A0A2V0NVG8"/>
<dbReference type="Proteomes" id="UP000247498">
    <property type="component" value="Unassembled WGS sequence"/>
</dbReference>
<evidence type="ECO:0000313" key="4">
    <source>
        <dbReference type="Proteomes" id="UP000247498"/>
    </source>
</evidence>
<dbReference type="PANTHER" id="PTHR24273:SF32">
    <property type="entry name" value="HYALIN"/>
    <property type="match status" value="1"/>
</dbReference>
<keyword evidence="1" id="KW-0677">Repeat</keyword>
<organism evidence="3 4">
    <name type="scientific">Raphidocelis subcapitata</name>
    <dbReference type="NCBI Taxonomy" id="307507"/>
    <lineage>
        <taxon>Eukaryota</taxon>
        <taxon>Viridiplantae</taxon>
        <taxon>Chlorophyta</taxon>
        <taxon>core chlorophytes</taxon>
        <taxon>Chlorophyceae</taxon>
        <taxon>CS clade</taxon>
        <taxon>Sphaeropleales</taxon>
        <taxon>Selenastraceae</taxon>
        <taxon>Raphidocelis</taxon>
    </lineage>
</organism>
<name>A0A2V0NVG8_9CHLO</name>
<dbReference type="InParanoid" id="A0A2V0NVG8"/>
<keyword evidence="4" id="KW-1185">Reference proteome</keyword>
<reference evidence="3 4" key="1">
    <citation type="journal article" date="2018" name="Sci. Rep.">
        <title>Raphidocelis subcapitata (=Pseudokirchneriella subcapitata) provides an insight into genome evolution and environmental adaptations in the Sphaeropleales.</title>
        <authorList>
            <person name="Suzuki S."/>
            <person name="Yamaguchi H."/>
            <person name="Nakajima N."/>
            <person name="Kawachi M."/>
        </authorList>
    </citation>
    <scope>NUCLEOTIDE SEQUENCE [LARGE SCALE GENOMIC DNA]</scope>
    <source>
        <strain evidence="3 4">NIES-35</strain>
    </source>
</reference>
<evidence type="ECO:0000259" key="2">
    <source>
        <dbReference type="PROSITE" id="PS50825"/>
    </source>
</evidence>
<dbReference type="Pfam" id="PF02494">
    <property type="entry name" value="HYR"/>
    <property type="match status" value="1"/>
</dbReference>
<dbReference type="Pfam" id="PF13540">
    <property type="entry name" value="RCC1_2"/>
    <property type="match status" value="1"/>
</dbReference>
<dbReference type="PANTHER" id="PTHR24273">
    <property type="entry name" value="FI04643P-RELATED"/>
    <property type="match status" value="1"/>
</dbReference>
<comment type="caution">
    <text evidence="3">The sequence shown here is derived from an EMBL/GenBank/DDBJ whole genome shotgun (WGS) entry which is preliminary data.</text>
</comment>
<feature type="domain" description="HYR" evidence="2">
    <location>
        <begin position="332"/>
        <end position="417"/>
    </location>
</feature>
<dbReference type="PROSITE" id="PS50825">
    <property type="entry name" value="HYR"/>
    <property type="match status" value="1"/>
</dbReference>
<dbReference type="InterPro" id="IPR009091">
    <property type="entry name" value="RCC1/BLIP-II"/>
</dbReference>
<dbReference type="InterPro" id="IPR003410">
    <property type="entry name" value="HYR_dom"/>
</dbReference>
<evidence type="ECO:0000256" key="1">
    <source>
        <dbReference type="ARBA" id="ARBA00022737"/>
    </source>
</evidence>